<proteinExistence type="predicted"/>
<dbReference type="OrthoDB" id="123307at2"/>
<dbReference type="Proteomes" id="UP000199202">
    <property type="component" value="Unassembled WGS sequence"/>
</dbReference>
<dbReference type="SUPFAM" id="SSF160904">
    <property type="entry name" value="Jann2411-like"/>
    <property type="match status" value="1"/>
</dbReference>
<dbReference type="Gene3D" id="1.10.3300.10">
    <property type="entry name" value="Jann2411-like domain"/>
    <property type="match status" value="1"/>
</dbReference>
<evidence type="ECO:0000313" key="3">
    <source>
        <dbReference type="Proteomes" id="UP000199202"/>
    </source>
</evidence>
<feature type="domain" description="Zinc finger CGNR" evidence="1">
    <location>
        <begin position="140"/>
        <end position="183"/>
    </location>
</feature>
<dbReference type="InterPro" id="IPR021005">
    <property type="entry name" value="Znf_CGNR"/>
</dbReference>
<dbReference type="InterPro" id="IPR010852">
    <property type="entry name" value="ABATE"/>
</dbReference>
<protein>
    <submittedName>
        <fullName evidence="2">Conserved protein containing a Zn-ribbon-like motif, possibly RNA-binding</fullName>
    </submittedName>
</protein>
<keyword evidence="3" id="KW-1185">Reference proteome</keyword>
<dbReference type="InterPro" id="IPR023286">
    <property type="entry name" value="ABATE_dom_sf"/>
</dbReference>
<accession>A0A1G9QXI4</accession>
<dbReference type="PANTHER" id="PTHR35525:SF3">
    <property type="entry name" value="BLL6575 PROTEIN"/>
    <property type="match status" value="1"/>
</dbReference>
<dbReference type="Pfam" id="PF11706">
    <property type="entry name" value="zf-CGNR"/>
    <property type="match status" value="1"/>
</dbReference>
<dbReference type="AlphaFoldDB" id="A0A1G9QXI4"/>
<evidence type="ECO:0000313" key="2">
    <source>
        <dbReference type="EMBL" id="SDM15307.1"/>
    </source>
</evidence>
<reference evidence="2 3" key="1">
    <citation type="submission" date="2016-10" db="EMBL/GenBank/DDBJ databases">
        <authorList>
            <person name="de Groot N.N."/>
        </authorList>
    </citation>
    <scope>NUCLEOTIDE SEQUENCE [LARGE SCALE GENOMIC DNA]</scope>
    <source>
        <strain evidence="2 3">CGMCC 4.6533</strain>
    </source>
</reference>
<gene>
    <name evidence="2" type="ORF">SAMN05421869_13736</name>
</gene>
<dbReference type="PANTHER" id="PTHR35525">
    <property type="entry name" value="BLL6575 PROTEIN"/>
    <property type="match status" value="1"/>
</dbReference>
<name>A0A1G9QXI4_9ACTN</name>
<evidence type="ECO:0000259" key="1">
    <source>
        <dbReference type="Pfam" id="PF11706"/>
    </source>
</evidence>
<organism evidence="2 3">
    <name type="scientific">Nonomuraea jiangxiensis</name>
    <dbReference type="NCBI Taxonomy" id="633440"/>
    <lineage>
        <taxon>Bacteria</taxon>
        <taxon>Bacillati</taxon>
        <taxon>Actinomycetota</taxon>
        <taxon>Actinomycetes</taxon>
        <taxon>Streptosporangiales</taxon>
        <taxon>Streptosporangiaceae</taxon>
        <taxon>Nonomuraea</taxon>
    </lineage>
</organism>
<dbReference type="Pfam" id="PF07336">
    <property type="entry name" value="ABATE"/>
    <property type="match status" value="1"/>
</dbReference>
<dbReference type="STRING" id="633440.SAMN05421869_13736"/>
<sequence length="191" mass="19950">MSSGTHPLPSELAPVLSFVNSVDIELGTDEWAAGPPALGAWLELNGLLDAGVQVTSAEFDLARDLRAGIRAMALANNGVPAEPAVLDDLRTALRAFPLTLRPDTTGGGALAGTAEGPVMAALGVVVAGYATGLLTSAWSRIRQCPAGDCAWVFWDSSAKGTRRWCKMQVCGNRAKVRAFAERRRATESTGG</sequence>
<dbReference type="RefSeq" id="WP_090946225.1">
    <property type="nucleotide sequence ID" value="NZ_FNDJ01000037.1"/>
</dbReference>
<dbReference type="EMBL" id="FNDJ01000037">
    <property type="protein sequence ID" value="SDM15307.1"/>
    <property type="molecule type" value="Genomic_DNA"/>
</dbReference>